<keyword evidence="3" id="KW-1185">Reference proteome</keyword>
<dbReference type="KEGG" id="fak:FUA48_14695"/>
<protein>
    <submittedName>
        <fullName evidence="2">DUF4294 domain-containing protein</fullName>
    </submittedName>
</protein>
<dbReference type="OrthoDB" id="1491885at2"/>
<dbReference type="InterPro" id="IPR025636">
    <property type="entry name" value="DUF4294"/>
</dbReference>
<dbReference type="EMBL" id="CP042831">
    <property type="protein sequence ID" value="QEE50780.1"/>
    <property type="molecule type" value="Genomic_DNA"/>
</dbReference>
<feature type="signal peptide" evidence="1">
    <location>
        <begin position="1"/>
        <end position="19"/>
    </location>
</feature>
<evidence type="ECO:0000313" key="3">
    <source>
        <dbReference type="Proteomes" id="UP000321222"/>
    </source>
</evidence>
<gene>
    <name evidence="2" type="ORF">FUA48_14695</name>
</gene>
<feature type="chain" id="PRO_5023048407" evidence="1">
    <location>
        <begin position="20"/>
        <end position="226"/>
    </location>
</feature>
<evidence type="ECO:0000256" key="1">
    <source>
        <dbReference type="SAM" id="SignalP"/>
    </source>
</evidence>
<dbReference type="AlphaFoldDB" id="A0A5B9FUY0"/>
<evidence type="ECO:0000313" key="2">
    <source>
        <dbReference type="EMBL" id="QEE50780.1"/>
    </source>
</evidence>
<name>A0A5B9FUY0_9FLAO</name>
<dbReference type="Pfam" id="PF14127">
    <property type="entry name" value="DUF4294"/>
    <property type="match status" value="1"/>
</dbReference>
<dbReference type="RefSeq" id="WP_147584226.1">
    <property type="nucleotide sequence ID" value="NZ_CP042831.1"/>
</dbReference>
<sequence>MKAGIFSLLLFFGTAFCFGQEVVNDTVKNGIVNEAETDSITFNYELEDLVISNVNDELSADEKKRLLILKRRVLKVYPYAKIAADRLTLLNANMAKLKTDKEKKKYSKIVEKYLEDEFEAQLKKLSRKDGQILVKLIHRQTGESTFDLIKEHKSGWKAFWSNRMAKLFDIDIKRKYSPATVPEDYYIEGYLLEAFDAHRLARQEPAFEIDYEAISEMWREKNKKDN</sequence>
<keyword evidence="1" id="KW-0732">Signal</keyword>
<organism evidence="2 3">
    <name type="scientific">Flavobacterium alkalisoli</name>
    <dbReference type="NCBI Taxonomy" id="2602769"/>
    <lineage>
        <taxon>Bacteria</taxon>
        <taxon>Pseudomonadati</taxon>
        <taxon>Bacteroidota</taxon>
        <taxon>Flavobacteriia</taxon>
        <taxon>Flavobacteriales</taxon>
        <taxon>Flavobacteriaceae</taxon>
        <taxon>Flavobacterium</taxon>
    </lineage>
</organism>
<dbReference type="Proteomes" id="UP000321222">
    <property type="component" value="Chromosome"/>
</dbReference>
<accession>A0A5B9FUY0</accession>
<reference evidence="2 3" key="1">
    <citation type="submission" date="2019-08" db="EMBL/GenBank/DDBJ databases">
        <title>Flavobacterium alkalisoli sp. nov., isolated from rhizosphere soil of Suaeda salsa.</title>
        <authorList>
            <person name="Sun J.-Q."/>
            <person name="Xu L."/>
        </authorList>
    </citation>
    <scope>NUCLEOTIDE SEQUENCE [LARGE SCALE GENOMIC DNA]</scope>
    <source>
        <strain evidence="2 3">XS-5</strain>
    </source>
</reference>
<proteinExistence type="predicted"/>